<dbReference type="NCBIfam" id="TIGR03620">
    <property type="entry name" value="F420_MSMEG_4141"/>
    <property type="match status" value="1"/>
</dbReference>
<dbReference type="PATRIC" id="fig|280871.6.peg.734"/>
<organism evidence="2 3">
    <name type="scientific">Mycolicibacterium llatzerense</name>
    <dbReference type="NCBI Taxonomy" id="280871"/>
    <lineage>
        <taxon>Bacteria</taxon>
        <taxon>Bacillati</taxon>
        <taxon>Actinomycetota</taxon>
        <taxon>Actinomycetes</taxon>
        <taxon>Mycobacteriales</taxon>
        <taxon>Mycobacteriaceae</taxon>
        <taxon>Mycolicibacterium</taxon>
    </lineage>
</organism>
<protein>
    <submittedName>
        <fullName evidence="2">F420-dependent oxidoreductase</fullName>
    </submittedName>
</protein>
<comment type="caution">
    <text evidence="2">The sequence shown here is derived from an EMBL/GenBank/DDBJ whole genome shotgun (WGS) entry which is preliminary data.</text>
</comment>
<evidence type="ECO:0000313" key="2">
    <source>
        <dbReference type="EMBL" id="KIU18153.1"/>
    </source>
</evidence>
<evidence type="ECO:0000313" key="3">
    <source>
        <dbReference type="Proteomes" id="UP000032221"/>
    </source>
</evidence>
<dbReference type="InterPro" id="IPR011251">
    <property type="entry name" value="Luciferase-like_dom"/>
</dbReference>
<dbReference type="STRING" id="280871.TL10_03620"/>
<dbReference type="OrthoDB" id="4760590at2"/>
<proteinExistence type="predicted"/>
<dbReference type="SUPFAM" id="SSF51679">
    <property type="entry name" value="Bacterial luciferase-like"/>
    <property type="match status" value="1"/>
</dbReference>
<dbReference type="Gene3D" id="3.20.20.30">
    <property type="entry name" value="Luciferase-like domain"/>
    <property type="match status" value="2"/>
</dbReference>
<dbReference type="GO" id="GO:0016705">
    <property type="term" value="F:oxidoreductase activity, acting on paired donors, with incorporation or reduction of molecular oxygen"/>
    <property type="evidence" value="ECO:0007669"/>
    <property type="project" value="InterPro"/>
</dbReference>
<dbReference type="PANTHER" id="PTHR30137">
    <property type="entry name" value="LUCIFERASE-LIKE MONOOXYGENASE"/>
    <property type="match status" value="1"/>
</dbReference>
<name>A0A0D1J976_9MYCO</name>
<dbReference type="Proteomes" id="UP000032221">
    <property type="component" value="Unassembled WGS sequence"/>
</dbReference>
<feature type="domain" description="Luciferase-like" evidence="1">
    <location>
        <begin position="17"/>
        <end position="106"/>
    </location>
</feature>
<sequence>MDIGQYGLWQPAHVTTPEMAEKIERLGYSAVWLGGPDVDLGGVDDLLAATRRLVVGTSIYNVYNGDAVRLAEAYRRIEQKFPDRLLIGIGVGHPEQTVGYGTPMAAMRSFLDDLDTYSLPRDRRALAALGPKMMQLAHDRTGGAVPYLVTAEHTRRARAALGPRKFLAPEQKVVVDTDAVHARDLARPRIKHPYLGLVNYRNNLRRLGFTDEDLALNGSDRLIDALAVHGTPAEVVRGLRAHLDAGADHVQIQVIGERATPYEAMPDVLLQVYDDAIFRTYETLADALEILP</sequence>
<dbReference type="AlphaFoldDB" id="A0A0D1J976"/>
<gene>
    <name evidence="2" type="ORF">TL10_03620</name>
</gene>
<dbReference type="Pfam" id="PF00296">
    <property type="entry name" value="Bac_luciferase"/>
    <property type="match status" value="1"/>
</dbReference>
<keyword evidence="3" id="KW-1185">Reference proteome</keyword>
<dbReference type="PANTHER" id="PTHR30137:SF18">
    <property type="entry name" value="CONSERVED PROTEIN"/>
    <property type="match status" value="1"/>
</dbReference>
<dbReference type="InterPro" id="IPR036661">
    <property type="entry name" value="Luciferase-like_sf"/>
</dbReference>
<dbReference type="GO" id="GO:0005829">
    <property type="term" value="C:cytosol"/>
    <property type="evidence" value="ECO:0007669"/>
    <property type="project" value="TreeGrafter"/>
</dbReference>
<dbReference type="RefSeq" id="WP_043400010.1">
    <property type="nucleotide sequence ID" value="NZ_JXST01000004.1"/>
</dbReference>
<reference evidence="2 3" key="1">
    <citation type="submission" date="2015-01" db="EMBL/GenBank/DDBJ databases">
        <title>Genome sequence of Mycobacterium llatzerense and Mycobacterium immunogenum recovered from brain abscess.</title>
        <authorList>
            <person name="Greninger A.L."/>
            <person name="Langelier C."/>
            <person name="Cunningham G."/>
            <person name="Chiu C.Y."/>
            <person name="Miller S."/>
        </authorList>
    </citation>
    <scope>NUCLEOTIDE SEQUENCE [LARGE SCALE GENOMIC DNA]</scope>
    <source>
        <strain evidence="2 3">CLUC14</strain>
    </source>
</reference>
<dbReference type="InterPro" id="IPR019922">
    <property type="entry name" value="Lucif-like_OxRdatse_MSMEG_4141"/>
</dbReference>
<dbReference type="InterPro" id="IPR050766">
    <property type="entry name" value="Bact_Lucif_Oxidored"/>
</dbReference>
<dbReference type="EMBL" id="JXST01000004">
    <property type="protein sequence ID" value="KIU18153.1"/>
    <property type="molecule type" value="Genomic_DNA"/>
</dbReference>
<evidence type="ECO:0000259" key="1">
    <source>
        <dbReference type="Pfam" id="PF00296"/>
    </source>
</evidence>
<accession>A0A0D1J976</accession>